<evidence type="ECO:0000256" key="1">
    <source>
        <dbReference type="ARBA" id="ARBA00004308"/>
    </source>
</evidence>
<accession>A0A3Q4BIL4</accession>
<keyword evidence="4" id="KW-0519">Myristate</keyword>
<dbReference type="GO" id="GO:0012505">
    <property type="term" value="C:endomembrane system"/>
    <property type="evidence" value="ECO:0007669"/>
    <property type="project" value="UniProtKB-SubCell"/>
</dbReference>
<dbReference type="FunFam" id="1.10.510.10:FF:001512">
    <property type="entry name" value="Receptor tyrosine-protein kinase erbB-2"/>
    <property type="match status" value="1"/>
</dbReference>
<protein>
    <recommendedName>
        <fullName evidence="16">Tyrosine-protein kinase</fullName>
        <ecNumber evidence="16">2.7.10.2</ecNumber>
    </recommendedName>
</protein>
<dbReference type="Pfam" id="PF07714">
    <property type="entry name" value="PK_Tyr_Ser-Thr"/>
    <property type="match status" value="2"/>
</dbReference>
<dbReference type="PRINTS" id="PR00109">
    <property type="entry name" value="TYRKINASE"/>
</dbReference>
<comment type="subcellular location">
    <subcellularLocation>
        <location evidence="1">Endomembrane system</location>
    </subcellularLocation>
</comment>
<dbReference type="PROSITE" id="PS00107">
    <property type="entry name" value="PROTEIN_KINASE_ATP"/>
    <property type="match status" value="1"/>
</dbReference>
<dbReference type="PROSITE" id="PS50001">
    <property type="entry name" value="SH2"/>
    <property type="match status" value="1"/>
</dbReference>
<dbReference type="SUPFAM" id="SSF55550">
    <property type="entry name" value="SH2 domain"/>
    <property type="match status" value="1"/>
</dbReference>
<dbReference type="InterPro" id="IPR000980">
    <property type="entry name" value="SH2"/>
</dbReference>
<dbReference type="FunFam" id="3.30.505.10:FF:000044">
    <property type="entry name" value="Tyrosine-protein kinase"/>
    <property type="match status" value="1"/>
</dbReference>
<dbReference type="GO" id="GO:0048468">
    <property type="term" value="P:cell development"/>
    <property type="evidence" value="ECO:0007669"/>
    <property type="project" value="UniProtKB-ARBA"/>
</dbReference>
<keyword evidence="6 16" id="KW-0418">Kinase</keyword>
<evidence type="ECO:0000256" key="11">
    <source>
        <dbReference type="ARBA" id="ARBA00023288"/>
    </source>
</evidence>
<evidence type="ECO:0000256" key="5">
    <source>
        <dbReference type="ARBA" id="ARBA00022741"/>
    </source>
</evidence>
<dbReference type="Proteomes" id="UP000261620">
    <property type="component" value="Unplaced"/>
</dbReference>
<evidence type="ECO:0000256" key="6">
    <source>
        <dbReference type="ARBA" id="ARBA00022777"/>
    </source>
</evidence>
<keyword evidence="2 14" id="KW-0728">SH3 domain</keyword>
<dbReference type="PRINTS" id="PR00452">
    <property type="entry name" value="SH3DOMAIN"/>
</dbReference>
<reference evidence="20" key="1">
    <citation type="submission" date="2025-08" db="UniProtKB">
        <authorList>
            <consortium name="Ensembl"/>
        </authorList>
    </citation>
    <scope>IDENTIFICATION</scope>
</reference>
<dbReference type="InterPro" id="IPR008266">
    <property type="entry name" value="Tyr_kinase_AS"/>
</dbReference>
<dbReference type="Pfam" id="PF00017">
    <property type="entry name" value="SH2"/>
    <property type="match status" value="1"/>
</dbReference>
<dbReference type="SUPFAM" id="SSF56112">
    <property type="entry name" value="Protein kinase-like (PK-like)"/>
    <property type="match status" value="1"/>
</dbReference>
<feature type="domain" description="SH3" evidence="18">
    <location>
        <begin position="62"/>
        <end position="126"/>
    </location>
</feature>
<evidence type="ECO:0000259" key="19">
    <source>
        <dbReference type="PROSITE" id="PS50011"/>
    </source>
</evidence>
<dbReference type="OMA" id="SSHEGWW"/>
<keyword evidence="3 16" id="KW-0808">Transferase</keyword>
<keyword evidence="21" id="KW-1185">Reference proteome</keyword>
<evidence type="ECO:0000256" key="3">
    <source>
        <dbReference type="ARBA" id="ARBA00022679"/>
    </source>
</evidence>
<dbReference type="InterPro" id="IPR017441">
    <property type="entry name" value="Protein_kinase_ATP_BS"/>
</dbReference>
<evidence type="ECO:0000259" key="17">
    <source>
        <dbReference type="PROSITE" id="PS50001"/>
    </source>
</evidence>
<dbReference type="CDD" id="cd11845">
    <property type="entry name" value="SH3_Src_like"/>
    <property type="match status" value="1"/>
</dbReference>
<evidence type="ECO:0000256" key="10">
    <source>
        <dbReference type="ARBA" id="ARBA00023137"/>
    </source>
</evidence>
<keyword evidence="11" id="KW-0449">Lipoprotein</keyword>
<dbReference type="InterPro" id="IPR001452">
    <property type="entry name" value="SH3_domain"/>
</dbReference>
<dbReference type="PRINTS" id="PR00401">
    <property type="entry name" value="SH2DOMAIN"/>
</dbReference>
<sequence length="496" mass="56619">MECQRRLSSCWQSFSTCFQKLDRSRTGNKREEKTANVIENAGAVNTEPDFHSKRYLPSLPADKAGLYVAQYDYSARTDQDLSFHAGDTLEALDKNAGDWWYARALTGVSANTEGYIPANYVAPVESIDAEPWYFPDTKRLDAEKMLLACGNQQGAFLIRDCESQKGELSLSVLDNERVKHYKLKKTENGHYFISRTRTFQTLNKFVAHYSKQADGLCVCLGQPCKKMEAPQTHGLSYNTVDHWEIDRKSIKLLRKLGAGQFGEVFEGLWNDTTAVAVKTLKPGTMDPEDFLREAQIMKRLRHAKLIQLYAVCTLEEPIYIITELMKNGSLLEYLQKNKGATLRISDQTEMAAQVASGMAFLELQNYIHRDLAARNVLVGENNICKVADFGLARVFMNENVYEAKEGTKFPVKWTAPESIHNNKFSIKSDVWSFGILLVPLGYRMPCPPNCPKIMYDIMMDCWKENAQDRPTFETLQWKLEEYFDVDITSYDDASRY</sequence>
<dbReference type="Pfam" id="PF00018">
    <property type="entry name" value="SH3_1"/>
    <property type="match status" value="1"/>
</dbReference>
<dbReference type="Gene3D" id="3.30.505.10">
    <property type="entry name" value="SH2 domain"/>
    <property type="match status" value="1"/>
</dbReference>
<dbReference type="InterPro" id="IPR000719">
    <property type="entry name" value="Prot_kinase_dom"/>
</dbReference>
<dbReference type="EC" id="2.7.10.2" evidence="16"/>
<dbReference type="PANTHER" id="PTHR24418">
    <property type="entry name" value="TYROSINE-PROTEIN KINASE"/>
    <property type="match status" value="1"/>
</dbReference>
<evidence type="ECO:0000256" key="13">
    <source>
        <dbReference type="PROSITE-ProRule" id="PRU00191"/>
    </source>
</evidence>
<dbReference type="PROSITE" id="PS00109">
    <property type="entry name" value="PROTEIN_KINASE_TYR"/>
    <property type="match status" value="1"/>
</dbReference>
<feature type="domain" description="SH2" evidence="17">
    <location>
        <begin position="132"/>
        <end position="224"/>
    </location>
</feature>
<dbReference type="SMART" id="SM00219">
    <property type="entry name" value="TyrKc"/>
    <property type="match status" value="1"/>
</dbReference>
<organism evidence="20 21">
    <name type="scientific">Mola mola</name>
    <name type="common">Ocean sunfish</name>
    <name type="synonym">Tetraodon mola</name>
    <dbReference type="NCBI Taxonomy" id="94237"/>
    <lineage>
        <taxon>Eukaryota</taxon>
        <taxon>Metazoa</taxon>
        <taxon>Chordata</taxon>
        <taxon>Craniata</taxon>
        <taxon>Vertebrata</taxon>
        <taxon>Euteleostomi</taxon>
        <taxon>Actinopterygii</taxon>
        <taxon>Neopterygii</taxon>
        <taxon>Teleostei</taxon>
        <taxon>Neoteleostei</taxon>
        <taxon>Acanthomorphata</taxon>
        <taxon>Eupercaria</taxon>
        <taxon>Tetraodontiformes</taxon>
        <taxon>Molidae</taxon>
        <taxon>Mola</taxon>
    </lineage>
</organism>
<dbReference type="STRING" id="94237.ENSMMOP00000019627"/>
<keyword evidence="10 16" id="KW-0829">Tyrosine-protein kinase</keyword>
<dbReference type="FunFam" id="3.30.200.20:FF:000037">
    <property type="entry name" value="Tyrosine-protein kinase"/>
    <property type="match status" value="1"/>
</dbReference>
<dbReference type="InterPro" id="IPR050198">
    <property type="entry name" value="Non-receptor_tyrosine_kinases"/>
</dbReference>
<dbReference type="GO" id="GO:0004715">
    <property type="term" value="F:non-membrane spanning protein tyrosine kinase activity"/>
    <property type="evidence" value="ECO:0007669"/>
    <property type="project" value="UniProtKB-EC"/>
</dbReference>
<evidence type="ECO:0000256" key="2">
    <source>
        <dbReference type="ARBA" id="ARBA00022443"/>
    </source>
</evidence>
<comment type="similarity">
    <text evidence="16">Belongs to the protein kinase superfamily. Tyr protein kinase family.</text>
</comment>
<keyword evidence="7 15" id="KW-0067">ATP-binding</keyword>
<evidence type="ECO:0000256" key="4">
    <source>
        <dbReference type="ARBA" id="ARBA00022707"/>
    </source>
</evidence>
<dbReference type="SMART" id="SM00326">
    <property type="entry name" value="SH3"/>
    <property type="match status" value="1"/>
</dbReference>
<dbReference type="GO" id="GO:0005524">
    <property type="term" value="F:ATP binding"/>
    <property type="evidence" value="ECO:0007669"/>
    <property type="project" value="UniProtKB-UniRule"/>
</dbReference>
<evidence type="ECO:0000256" key="7">
    <source>
        <dbReference type="ARBA" id="ARBA00022840"/>
    </source>
</evidence>
<feature type="domain" description="Protein kinase" evidence="19">
    <location>
        <begin position="250"/>
        <end position="483"/>
    </location>
</feature>
<evidence type="ECO:0000256" key="12">
    <source>
        <dbReference type="ARBA" id="ARBA00051245"/>
    </source>
</evidence>
<evidence type="ECO:0000256" key="8">
    <source>
        <dbReference type="ARBA" id="ARBA00022999"/>
    </source>
</evidence>
<dbReference type="SUPFAM" id="SSF50044">
    <property type="entry name" value="SH3-domain"/>
    <property type="match status" value="1"/>
</dbReference>
<dbReference type="GO" id="GO:0050793">
    <property type="term" value="P:regulation of developmental process"/>
    <property type="evidence" value="ECO:0007669"/>
    <property type="project" value="UniProtKB-ARBA"/>
</dbReference>
<evidence type="ECO:0000313" key="21">
    <source>
        <dbReference type="Proteomes" id="UP000261620"/>
    </source>
</evidence>
<evidence type="ECO:0000256" key="9">
    <source>
        <dbReference type="ARBA" id="ARBA00023136"/>
    </source>
</evidence>
<dbReference type="Gene3D" id="2.30.30.40">
    <property type="entry name" value="SH3 Domains"/>
    <property type="match status" value="1"/>
</dbReference>
<evidence type="ECO:0000313" key="20">
    <source>
        <dbReference type="Ensembl" id="ENSMMOP00000019627.1"/>
    </source>
</evidence>
<name>A0A3Q4BIL4_MOLML</name>
<dbReference type="PROSITE" id="PS50002">
    <property type="entry name" value="SH3"/>
    <property type="match status" value="1"/>
</dbReference>
<dbReference type="InterPro" id="IPR011009">
    <property type="entry name" value="Kinase-like_dom_sf"/>
</dbReference>
<dbReference type="GO" id="GO:0030182">
    <property type="term" value="P:neuron differentiation"/>
    <property type="evidence" value="ECO:0007669"/>
    <property type="project" value="UniProtKB-ARBA"/>
</dbReference>
<dbReference type="PROSITE" id="PS50011">
    <property type="entry name" value="PROTEIN_KINASE_DOM"/>
    <property type="match status" value="1"/>
</dbReference>
<feature type="binding site" evidence="15">
    <location>
        <position position="278"/>
    </location>
    <ligand>
        <name>ATP</name>
        <dbReference type="ChEBI" id="CHEBI:30616"/>
    </ligand>
</feature>
<dbReference type="Ensembl" id="ENSMMOT00000019957.1">
    <property type="protein sequence ID" value="ENSMMOP00000019627.1"/>
    <property type="gene ID" value="ENSMMOG00000014894.1"/>
</dbReference>
<reference evidence="20" key="2">
    <citation type="submission" date="2025-09" db="UniProtKB">
        <authorList>
            <consortium name="Ensembl"/>
        </authorList>
    </citation>
    <scope>IDENTIFICATION</scope>
</reference>
<dbReference type="SMART" id="SM00252">
    <property type="entry name" value="SH2"/>
    <property type="match status" value="1"/>
</dbReference>
<dbReference type="Gene3D" id="1.10.510.10">
    <property type="entry name" value="Transferase(Phosphotransferase) domain 1"/>
    <property type="match status" value="1"/>
</dbReference>
<evidence type="ECO:0000256" key="15">
    <source>
        <dbReference type="PROSITE-ProRule" id="PRU10141"/>
    </source>
</evidence>
<evidence type="ECO:0000256" key="14">
    <source>
        <dbReference type="PROSITE-ProRule" id="PRU00192"/>
    </source>
</evidence>
<dbReference type="InterPro" id="IPR036860">
    <property type="entry name" value="SH2_dom_sf"/>
</dbReference>
<evidence type="ECO:0000256" key="16">
    <source>
        <dbReference type="RuleBase" id="RU362096"/>
    </source>
</evidence>
<comment type="catalytic activity">
    <reaction evidence="12 16">
        <text>L-tyrosyl-[protein] + ATP = O-phospho-L-tyrosyl-[protein] + ADP + H(+)</text>
        <dbReference type="Rhea" id="RHEA:10596"/>
        <dbReference type="Rhea" id="RHEA-COMP:10136"/>
        <dbReference type="Rhea" id="RHEA-COMP:20101"/>
        <dbReference type="ChEBI" id="CHEBI:15378"/>
        <dbReference type="ChEBI" id="CHEBI:30616"/>
        <dbReference type="ChEBI" id="CHEBI:46858"/>
        <dbReference type="ChEBI" id="CHEBI:61978"/>
        <dbReference type="ChEBI" id="CHEBI:456216"/>
        <dbReference type="EC" id="2.7.10.2"/>
    </reaction>
</comment>
<dbReference type="AlphaFoldDB" id="A0A3Q4BIL4"/>
<keyword evidence="5 15" id="KW-0547">Nucleotide-binding</keyword>
<evidence type="ECO:0000259" key="18">
    <source>
        <dbReference type="PROSITE" id="PS50002"/>
    </source>
</evidence>
<keyword evidence="9" id="KW-0472">Membrane</keyword>
<dbReference type="InterPro" id="IPR020635">
    <property type="entry name" value="Tyr_kinase_cat_dom"/>
</dbReference>
<proteinExistence type="inferred from homology"/>
<dbReference type="InterPro" id="IPR001245">
    <property type="entry name" value="Ser-Thr/Tyr_kinase_cat_dom"/>
</dbReference>
<dbReference type="InterPro" id="IPR036028">
    <property type="entry name" value="SH3-like_dom_sf"/>
</dbReference>
<keyword evidence="8 13" id="KW-0727">SH2 domain</keyword>